<keyword evidence="2" id="KW-0812">Transmembrane</keyword>
<feature type="transmembrane region" description="Helical" evidence="2">
    <location>
        <begin position="40"/>
        <end position="62"/>
    </location>
</feature>
<protein>
    <recommendedName>
        <fullName evidence="5">DUF3099 domain-containing protein</fullName>
    </recommendedName>
</protein>
<name>A0A2U2MVF7_9BIFI</name>
<dbReference type="AlphaFoldDB" id="A0A2U2MVF7"/>
<evidence type="ECO:0000313" key="3">
    <source>
        <dbReference type="EMBL" id="PWG60824.1"/>
    </source>
</evidence>
<dbReference type="RefSeq" id="WP_109136420.1">
    <property type="nucleotide sequence ID" value="NZ_QFFN01000001.1"/>
</dbReference>
<dbReference type="Proteomes" id="UP000245753">
    <property type="component" value="Unassembled WGS sequence"/>
</dbReference>
<comment type="caution">
    <text evidence="3">The sequence shown here is derived from an EMBL/GenBank/DDBJ whole genome shotgun (WGS) entry which is preliminary data.</text>
</comment>
<gene>
    <name evidence="3" type="ORF">DF200_00955</name>
</gene>
<evidence type="ECO:0000256" key="1">
    <source>
        <dbReference type="SAM" id="MobiDB-lite"/>
    </source>
</evidence>
<keyword evidence="2" id="KW-1133">Transmembrane helix</keyword>
<evidence type="ECO:0000313" key="4">
    <source>
        <dbReference type="Proteomes" id="UP000245753"/>
    </source>
</evidence>
<dbReference type="EMBL" id="QFFN01000001">
    <property type="protein sequence ID" value="PWG60824.1"/>
    <property type="molecule type" value="Genomic_DNA"/>
</dbReference>
<dbReference type="OrthoDB" id="3235697at2"/>
<feature type="compositionally biased region" description="Basic and acidic residues" evidence="1">
    <location>
        <begin position="96"/>
        <end position="110"/>
    </location>
</feature>
<accession>A0A2U2MVF7</accession>
<reference evidence="3 4" key="1">
    <citation type="journal article" date="2018" name="Int. J. Syst. Evol. Microbiol.">
        <title>Bifidobacterium catulorum sp. nov., a novel taxon from the faeces of the baby common marmoset (Callithrix jacchus).</title>
        <authorList>
            <person name="Modesto M."/>
            <person name="Michelini S."/>
            <person name="Oki K."/>
            <person name="Biavati B."/>
            <person name="Watanabe K."/>
            <person name="Mattarelli P."/>
        </authorList>
    </citation>
    <scope>NUCLEOTIDE SEQUENCE [LARGE SCALE GENOMIC DNA]</scope>
    <source>
        <strain evidence="3 4">MRM 8.19</strain>
    </source>
</reference>
<sequence length="110" mass="11726">MAKDGKRPASDARRGRIASYAVAVLLTTSMMVFVGVRYSWWLTVILLVVMVPAGAATLYLNLHPERTGGRSMLGISDASTLLDPLRGGPGTGRNGRGRDGGPSPDEKNDR</sequence>
<organism evidence="3 4">
    <name type="scientific">Bifidobacterium catulorum</name>
    <dbReference type="NCBI Taxonomy" id="1630173"/>
    <lineage>
        <taxon>Bacteria</taxon>
        <taxon>Bacillati</taxon>
        <taxon>Actinomycetota</taxon>
        <taxon>Actinomycetes</taxon>
        <taxon>Bifidobacteriales</taxon>
        <taxon>Bifidobacteriaceae</taxon>
        <taxon>Bifidobacterium</taxon>
    </lineage>
</organism>
<proteinExistence type="predicted"/>
<evidence type="ECO:0000256" key="2">
    <source>
        <dbReference type="SAM" id="Phobius"/>
    </source>
</evidence>
<feature type="region of interest" description="Disordered" evidence="1">
    <location>
        <begin position="79"/>
        <end position="110"/>
    </location>
</feature>
<feature type="transmembrane region" description="Helical" evidence="2">
    <location>
        <begin position="17"/>
        <end position="34"/>
    </location>
</feature>
<keyword evidence="2" id="KW-0472">Membrane</keyword>
<evidence type="ECO:0008006" key="5">
    <source>
        <dbReference type="Google" id="ProtNLM"/>
    </source>
</evidence>
<keyword evidence="4" id="KW-1185">Reference proteome</keyword>